<dbReference type="Gene3D" id="1.10.10.10">
    <property type="entry name" value="Winged helix-like DNA-binding domain superfamily/Winged helix DNA-binding domain"/>
    <property type="match status" value="1"/>
</dbReference>
<dbReference type="NCBIfam" id="TIGR02937">
    <property type="entry name" value="sigma70-ECF"/>
    <property type="match status" value="1"/>
</dbReference>
<feature type="domain" description="RNA polymerase sigma-70 region 2" evidence="7">
    <location>
        <begin position="41"/>
        <end position="95"/>
    </location>
</feature>
<protein>
    <submittedName>
        <fullName evidence="9">ECF RNA polymerase sigma factor SigD</fullName>
    </submittedName>
</protein>
<evidence type="ECO:0000313" key="9">
    <source>
        <dbReference type="EMBL" id="SLN43685.1"/>
    </source>
</evidence>
<accession>A0A1Y5SPH1</accession>
<evidence type="ECO:0000256" key="2">
    <source>
        <dbReference type="ARBA" id="ARBA00023015"/>
    </source>
</evidence>
<keyword evidence="3" id="KW-0731">Sigma factor</keyword>
<dbReference type="RefSeq" id="WP_085836452.1">
    <property type="nucleotide sequence ID" value="NZ_FWFS01000006.1"/>
</dbReference>
<evidence type="ECO:0000259" key="7">
    <source>
        <dbReference type="Pfam" id="PF04542"/>
    </source>
</evidence>
<keyword evidence="2" id="KW-0805">Transcription regulation</keyword>
<comment type="similarity">
    <text evidence="1">Belongs to the sigma-70 factor family. ECF subfamily.</text>
</comment>
<feature type="domain" description="RNA polymerase sigma factor 70 region 4 type 2" evidence="8">
    <location>
        <begin position="121"/>
        <end position="173"/>
    </location>
</feature>
<dbReference type="GO" id="GO:0016987">
    <property type="term" value="F:sigma factor activity"/>
    <property type="evidence" value="ECO:0007669"/>
    <property type="project" value="UniProtKB-KW"/>
</dbReference>
<dbReference type="Proteomes" id="UP000193862">
    <property type="component" value="Unassembled WGS sequence"/>
</dbReference>
<feature type="compositionally biased region" description="Polar residues" evidence="6">
    <location>
        <begin position="177"/>
        <end position="187"/>
    </location>
</feature>
<dbReference type="SUPFAM" id="SSF88659">
    <property type="entry name" value="Sigma3 and sigma4 domains of RNA polymerase sigma factors"/>
    <property type="match status" value="1"/>
</dbReference>
<evidence type="ECO:0000313" key="10">
    <source>
        <dbReference type="Proteomes" id="UP000193862"/>
    </source>
</evidence>
<dbReference type="EMBL" id="FWFS01000006">
    <property type="protein sequence ID" value="SLN43685.1"/>
    <property type="molecule type" value="Genomic_DNA"/>
</dbReference>
<dbReference type="InterPro" id="IPR013249">
    <property type="entry name" value="RNA_pol_sigma70_r4_t2"/>
</dbReference>
<evidence type="ECO:0000259" key="8">
    <source>
        <dbReference type="Pfam" id="PF08281"/>
    </source>
</evidence>
<dbReference type="InterPro" id="IPR013324">
    <property type="entry name" value="RNA_pol_sigma_r3/r4-like"/>
</dbReference>
<dbReference type="InterPro" id="IPR014284">
    <property type="entry name" value="RNA_pol_sigma-70_dom"/>
</dbReference>
<dbReference type="InterPro" id="IPR039425">
    <property type="entry name" value="RNA_pol_sigma-70-like"/>
</dbReference>
<evidence type="ECO:0000256" key="3">
    <source>
        <dbReference type="ARBA" id="ARBA00023082"/>
    </source>
</evidence>
<dbReference type="GO" id="GO:0003677">
    <property type="term" value="F:DNA binding"/>
    <property type="evidence" value="ECO:0007669"/>
    <property type="project" value="UniProtKB-KW"/>
</dbReference>
<evidence type="ECO:0000256" key="4">
    <source>
        <dbReference type="ARBA" id="ARBA00023125"/>
    </source>
</evidence>
<keyword evidence="4" id="KW-0238">DNA-binding</keyword>
<keyword evidence="5" id="KW-0804">Transcription</keyword>
<dbReference type="AlphaFoldDB" id="A0A1Y5SPH1"/>
<dbReference type="OrthoDB" id="7041663at2"/>
<gene>
    <name evidence="9" type="primary">sigD</name>
    <name evidence="9" type="ORF">AQS8620_01736</name>
</gene>
<dbReference type="InterPro" id="IPR007627">
    <property type="entry name" value="RNA_pol_sigma70_r2"/>
</dbReference>
<dbReference type="NCBIfam" id="NF009165">
    <property type="entry name" value="PRK12512.1"/>
    <property type="match status" value="1"/>
</dbReference>
<feature type="region of interest" description="Disordered" evidence="6">
    <location>
        <begin position="175"/>
        <end position="195"/>
    </location>
</feature>
<dbReference type="Pfam" id="PF04542">
    <property type="entry name" value="Sigma70_r2"/>
    <property type="match status" value="1"/>
</dbReference>
<dbReference type="SUPFAM" id="SSF88946">
    <property type="entry name" value="Sigma2 domain of RNA polymerase sigma factors"/>
    <property type="match status" value="1"/>
</dbReference>
<organism evidence="9 10">
    <name type="scientific">Aquimixticola soesokkakensis</name>
    <dbReference type="NCBI Taxonomy" id="1519096"/>
    <lineage>
        <taxon>Bacteria</taxon>
        <taxon>Pseudomonadati</taxon>
        <taxon>Pseudomonadota</taxon>
        <taxon>Alphaproteobacteria</taxon>
        <taxon>Rhodobacterales</taxon>
        <taxon>Paracoccaceae</taxon>
        <taxon>Aquimixticola</taxon>
    </lineage>
</organism>
<evidence type="ECO:0000256" key="5">
    <source>
        <dbReference type="ARBA" id="ARBA00023163"/>
    </source>
</evidence>
<evidence type="ECO:0000256" key="6">
    <source>
        <dbReference type="SAM" id="MobiDB-lite"/>
    </source>
</evidence>
<dbReference type="Gene3D" id="1.10.1740.10">
    <property type="match status" value="1"/>
</dbReference>
<keyword evidence="10" id="KW-1185">Reference proteome</keyword>
<proteinExistence type="inferred from homology"/>
<evidence type="ECO:0000256" key="1">
    <source>
        <dbReference type="ARBA" id="ARBA00010641"/>
    </source>
</evidence>
<dbReference type="PANTHER" id="PTHR43133:SF58">
    <property type="entry name" value="ECF RNA POLYMERASE SIGMA FACTOR SIGD"/>
    <property type="match status" value="1"/>
</dbReference>
<dbReference type="GO" id="GO:0006352">
    <property type="term" value="P:DNA-templated transcription initiation"/>
    <property type="evidence" value="ECO:0007669"/>
    <property type="project" value="InterPro"/>
</dbReference>
<dbReference type="Pfam" id="PF08281">
    <property type="entry name" value="Sigma70_r4_2"/>
    <property type="match status" value="1"/>
</dbReference>
<dbReference type="PANTHER" id="PTHR43133">
    <property type="entry name" value="RNA POLYMERASE ECF-TYPE SIGMA FACTO"/>
    <property type="match status" value="1"/>
</dbReference>
<reference evidence="9 10" key="1">
    <citation type="submission" date="2017-03" db="EMBL/GenBank/DDBJ databases">
        <authorList>
            <person name="Afonso C.L."/>
            <person name="Miller P.J."/>
            <person name="Scott M.A."/>
            <person name="Spackman E."/>
            <person name="Goraichik I."/>
            <person name="Dimitrov K.M."/>
            <person name="Suarez D.L."/>
            <person name="Swayne D.E."/>
        </authorList>
    </citation>
    <scope>NUCLEOTIDE SEQUENCE [LARGE SCALE GENOMIC DNA]</scope>
    <source>
        <strain evidence="9 10">CECT 8620</strain>
    </source>
</reference>
<name>A0A1Y5SPH1_9RHOB</name>
<dbReference type="InterPro" id="IPR013325">
    <property type="entry name" value="RNA_pol_sigma_r2"/>
</dbReference>
<sequence length="195" mass="21599">MSERAETEWSAWLRAANRGDSASYARFLHGVTPVVRGIVRAKAFGLGGDQHDDIVQEVLLAIHAKRHTWREDSPLRPWLFAITRYKVIDALRKRGTAVHLPVEDFAEVLAAEAAPEPLVQRDLDRALAHIDPRAQEIVRAVSLEGANNAEIAERLSMSEGAVRVAFHRAMKKLVGASQKSSRGAGQTETRKGHEK</sequence>
<dbReference type="InterPro" id="IPR036388">
    <property type="entry name" value="WH-like_DNA-bd_sf"/>
</dbReference>